<comment type="caution">
    <text evidence="8">The sequence shown here is derived from an EMBL/GenBank/DDBJ whole genome shotgun (WGS) entry which is preliminary data.</text>
</comment>
<evidence type="ECO:0000256" key="5">
    <source>
        <dbReference type="SAM" id="MobiDB-lite"/>
    </source>
</evidence>
<dbReference type="InterPro" id="IPR034743">
    <property type="entry name" value="RH1"/>
</dbReference>
<dbReference type="Gene3D" id="6.10.230.10">
    <property type="match status" value="1"/>
</dbReference>
<dbReference type="InterPro" id="IPR051241">
    <property type="entry name" value="DZIP_RILPL"/>
</dbReference>
<evidence type="ECO:0000313" key="8">
    <source>
        <dbReference type="EMBL" id="NXL47888.1"/>
    </source>
</evidence>
<feature type="domain" description="RH1" evidence="6">
    <location>
        <begin position="7"/>
        <end position="115"/>
    </location>
</feature>
<evidence type="ECO:0000256" key="2">
    <source>
        <dbReference type="ARBA" id="ARBA00022927"/>
    </source>
</evidence>
<dbReference type="InterPro" id="IPR034744">
    <property type="entry name" value="RH2"/>
</dbReference>
<feature type="non-terminal residue" evidence="8">
    <location>
        <position position="1"/>
    </location>
</feature>
<dbReference type="GO" id="GO:0051959">
    <property type="term" value="F:dynein light intermediate chain binding"/>
    <property type="evidence" value="ECO:0007669"/>
    <property type="project" value="TreeGrafter"/>
</dbReference>
<gene>
    <name evidence="8" type="primary">Rilp</name>
    <name evidence="8" type="ORF">PODPOD_R09376</name>
</gene>
<dbReference type="GO" id="GO:0015031">
    <property type="term" value="P:protein transport"/>
    <property type="evidence" value="ECO:0007669"/>
    <property type="project" value="UniProtKB-KW"/>
</dbReference>
<protein>
    <submittedName>
        <fullName evidence="8">RILP protein</fullName>
    </submittedName>
</protein>
<feature type="region of interest" description="Disordered" evidence="5">
    <location>
        <begin position="322"/>
        <end position="341"/>
    </location>
</feature>
<dbReference type="GO" id="GO:0045022">
    <property type="term" value="P:early endosome to late endosome transport"/>
    <property type="evidence" value="ECO:0007669"/>
    <property type="project" value="TreeGrafter"/>
</dbReference>
<keyword evidence="1" id="KW-0813">Transport</keyword>
<dbReference type="PANTHER" id="PTHR21502">
    <property type="entry name" value="ZINC FINGER PROTEIN DZIP1"/>
    <property type="match status" value="1"/>
</dbReference>
<evidence type="ECO:0000313" key="9">
    <source>
        <dbReference type="Proteomes" id="UP000555275"/>
    </source>
</evidence>
<evidence type="ECO:0000256" key="1">
    <source>
        <dbReference type="ARBA" id="ARBA00022448"/>
    </source>
</evidence>
<dbReference type="GO" id="GO:0031267">
    <property type="term" value="F:small GTPase binding"/>
    <property type="evidence" value="ECO:0007669"/>
    <property type="project" value="TreeGrafter"/>
</dbReference>
<dbReference type="InterPro" id="IPR021563">
    <property type="entry name" value="RILP_dimer"/>
</dbReference>
<dbReference type="EMBL" id="VXAO01000512">
    <property type="protein sequence ID" value="NXL47888.1"/>
    <property type="molecule type" value="Genomic_DNA"/>
</dbReference>
<evidence type="ECO:0000259" key="6">
    <source>
        <dbReference type="PROSITE" id="PS51776"/>
    </source>
</evidence>
<feature type="non-terminal residue" evidence="8">
    <location>
        <position position="403"/>
    </location>
</feature>
<dbReference type="Pfam" id="PF11461">
    <property type="entry name" value="RILP"/>
    <property type="match status" value="1"/>
</dbReference>
<keyword evidence="9" id="KW-1185">Reference proteome</keyword>
<dbReference type="Pfam" id="PF09744">
    <property type="entry name" value="RH1"/>
    <property type="match status" value="1"/>
</dbReference>
<dbReference type="GO" id="GO:0005764">
    <property type="term" value="C:lysosome"/>
    <property type="evidence" value="ECO:0007669"/>
    <property type="project" value="TreeGrafter"/>
</dbReference>
<dbReference type="GO" id="GO:0046983">
    <property type="term" value="F:protein dimerization activity"/>
    <property type="evidence" value="ECO:0007669"/>
    <property type="project" value="InterPro"/>
</dbReference>
<dbReference type="PANTHER" id="PTHR21502:SF7">
    <property type="entry name" value="RAB-INTERACTING LYSOSOMAL PROTEIN"/>
    <property type="match status" value="1"/>
</dbReference>
<feature type="domain" description="RH2" evidence="7">
    <location>
        <begin position="254"/>
        <end position="331"/>
    </location>
</feature>
<proteinExistence type="predicted"/>
<dbReference type="GO" id="GO:0060271">
    <property type="term" value="P:cilium assembly"/>
    <property type="evidence" value="ECO:0007669"/>
    <property type="project" value="TreeGrafter"/>
</dbReference>
<reference evidence="8 9" key="1">
    <citation type="submission" date="2019-09" db="EMBL/GenBank/DDBJ databases">
        <title>Bird 10,000 Genomes (B10K) Project - Family phase.</title>
        <authorList>
            <person name="Zhang G."/>
        </authorList>
    </citation>
    <scope>NUCLEOTIDE SEQUENCE [LARGE SCALE GENOMIC DNA]</scope>
    <source>
        <strain evidence="8">B10K-DU-009-04</strain>
        <tissue evidence="8">Mixed tissue sample</tissue>
    </source>
</reference>
<dbReference type="Gene3D" id="1.20.58.1770">
    <property type="match status" value="1"/>
</dbReference>
<dbReference type="SUPFAM" id="SSF161256">
    <property type="entry name" value="RILP dimerisation region"/>
    <property type="match status" value="1"/>
</dbReference>
<dbReference type="OrthoDB" id="10069524at2759"/>
<keyword evidence="3 4" id="KW-0175">Coiled coil</keyword>
<feature type="compositionally biased region" description="Polar residues" evidence="5">
    <location>
        <begin position="209"/>
        <end position="223"/>
    </location>
</feature>
<sequence>MAEPWRGAEPLWRTPPGRLAPPHVYRMAGALGAELRRLSGRFGPEAVAGLVPPVVRLLELLEALVAPTGADGEAAAAPGGRQDAEDPEQRLWEAERRERALRGRLARLEEQNRQLLGQLAESQSQEDSVARKERELMLRLKEVVDKQRDELRAQAHEIVCKSRDTEALQEQLHRFMAMNEDLRHKVAVVQAQLKSALEKKSDLEAAMLQTQREMSRRSGTASEIQRPKPNLEGAPSLAEEPQHQDADAGRSPAHCCFSKEELQQILQERNELKTNLFLVQEELAYYQRELLNKERVPSFFLDAMKSTIKRQRKKIRAKMLGTAEEPASSDEDEASWHPAHGADCVDAQPPESKIRSFFGLWYQGSSKDPPASSSSGAWEIIDSLDTQLELEGESKPAGDCPDR</sequence>
<evidence type="ECO:0000259" key="7">
    <source>
        <dbReference type="PROSITE" id="PS51777"/>
    </source>
</evidence>
<name>A0A7L0T1Z0_PODPO</name>
<evidence type="ECO:0000256" key="4">
    <source>
        <dbReference type="SAM" id="Coils"/>
    </source>
</evidence>
<feature type="coiled-coil region" evidence="4">
    <location>
        <begin position="91"/>
        <end position="125"/>
    </location>
</feature>
<feature type="region of interest" description="Disordered" evidence="5">
    <location>
        <begin position="209"/>
        <end position="252"/>
    </location>
</feature>
<dbReference type="PROSITE" id="PS51776">
    <property type="entry name" value="RH1"/>
    <property type="match status" value="1"/>
</dbReference>
<dbReference type="AlphaFoldDB" id="A0A7L0T1Z0"/>
<keyword evidence="2" id="KW-0653">Protein transport</keyword>
<evidence type="ECO:0000256" key="3">
    <source>
        <dbReference type="ARBA" id="ARBA00023054"/>
    </source>
</evidence>
<organism evidence="8 9">
    <name type="scientific">Podilymbus podiceps</name>
    <name type="common">Pied-billed grebe</name>
    <dbReference type="NCBI Taxonomy" id="9252"/>
    <lineage>
        <taxon>Eukaryota</taxon>
        <taxon>Metazoa</taxon>
        <taxon>Chordata</taxon>
        <taxon>Craniata</taxon>
        <taxon>Vertebrata</taxon>
        <taxon>Euteleostomi</taxon>
        <taxon>Archelosauria</taxon>
        <taxon>Archosauria</taxon>
        <taxon>Dinosauria</taxon>
        <taxon>Saurischia</taxon>
        <taxon>Theropoda</taxon>
        <taxon>Coelurosauria</taxon>
        <taxon>Aves</taxon>
        <taxon>Neognathae</taxon>
        <taxon>Neoaves</taxon>
        <taxon>Mirandornithes</taxon>
        <taxon>Podicipediformes</taxon>
        <taxon>Podicipedidae</taxon>
        <taxon>Podilymbus</taxon>
    </lineage>
</organism>
<accession>A0A7L0T1Z0</accession>
<dbReference type="PROSITE" id="PS51777">
    <property type="entry name" value="RH2"/>
    <property type="match status" value="1"/>
</dbReference>
<dbReference type="GO" id="GO:0036064">
    <property type="term" value="C:ciliary basal body"/>
    <property type="evidence" value="ECO:0007669"/>
    <property type="project" value="TreeGrafter"/>
</dbReference>
<dbReference type="Proteomes" id="UP000555275">
    <property type="component" value="Unassembled WGS sequence"/>
</dbReference>